<evidence type="ECO:0000313" key="1">
    <source>
        <dbReference type="EMBL" id="OGM98213.1"/>
    </source>
</evidence>
<comment type="caution">
    <text evidence="1">The sequence shown here is derived from an EMBL/GenBank/DDBJ whole genome shotgun (WGS) entry which is preliminary data.</text>
</comment>
<gene>
    <name evidence="1" type="ORF">A2735_00700</name>
</gene>
<dbReference type="AlphaFoldDB" id="A0A1F8EBN3"/>
<proteinExistence type="predicted"/>
<accession>A0A1F8EBN3</accession>
<name>A0A1F8EBN3_9BACT</name>
<dbReference type="Proteomes" id="UP000178520">
    <property type="component" value="Unassembled WGS sequence"/>
</dbReference>
<organism evidence="1 2">
    <name type="scientific">Candidatus Yanofskybacteria bacterium RIFCSPHIGHO2_01_FULL_41_21</name>
    <dbReference type="NCBI Taxonomy" id="1802660"/>
    <lineage>
        <taxon>Bacteria</taxon>
        <taxon>Candidatus Yanofskyibacteriota</taxon>
    </lineage>
</organism>
<sequence length="556" mass="63741">MYHHSKRLKIYFFVAVVILFGQLGTNNILADTLGEHHTFFVNPTFDATERTSIQATLEYVGTHAYFYVDDSYLNGLNSYERAIFNQQVISTAQEFDNNIYPKETTFWGSEPNPGIDNDPKITILLERLTAGTGGYFDSINGFSTSQANRTNQREMIIANALSVGTNRLKIFLAHEFQHLISFNQKELLRDSSEDVWLNELRSQYAITVAGYNDDFRNSDLSQRLQTFLSNPTDSVTEWPNTNLDYASVTLFGQYLVDRFGPGIFQDTLHSSAVSIDSINKYLIDHQSSERFTDVFTDWVWANYYNNRTQDIRYGYLNPNLQTIHVSSTDNRQLTHQNANFYSYSLKPWQLAWYQFRTDSLAPADKNIKISWTGPEFQIFYADASGVKRRISSGDIIAPPTGSFLLMPVNESKTTNFKENEIPASLIFSIEYTSQPVLTIVSTIQDGALIMHAGTPDIYVVWGPYKRYLAPEVLKFYGLDATKAITVPESVFQAYMPSNYVRVVDEKKVYAVWPDGTKHWLNMTAQHFTDSYRDWNSIFIINNLESNFYRLGPDITQ</sequence>
<evidence type="ECO:0000313" key="2">
    <source>
        <dbReference type="Proteomes" id="UP000178520"/>
    </source>
</evidence>
<dbReference type="STRING" id="1802660.A2735_00700"/>
<protein>
    <submittedName>
        <fullName evidence="1">Uncharacterized protein</fullName>
    </submittedName>
</protein>
<reference evidence="1 2" key="1">
    <citation type="journal article" date="2016" name="Nat. Commun.">
        <title>Thousands of microbial genomes shed light on interconnected biogeochemical processes in an aquifer system.</title>
        <authorList>
            <person name="Anantharaman K."/>
            <person name="Brown C.T."/>
            <person name="Hug L.A."/>
            <person name="Sharon I."/>
            <person name="Castelle C.J."/>
            <person name="Probst A.J."/>
            <person name="Thomas B.C."/>
            <person name="Singh A."/>
            <person name="Wilkins M.J."/>
            <person name="Karaoz U."/>
            <person name="Brodie E.L."/>
            <person name="Williams K.H."/>
            <person name="Hubbard S.S."/>
            <person name="Banfield J.F."/>
        </authorList>
    </citation>
    <scope>NUCLEOTIDE SEQUENCE [LARGE SCALE GENOMIC DNA]</scope>
</reference>
<dbReference type="EMBL" id="MGJA01000003">
    <property type="protein sequence ID" value="OGM98213.1"/>
    <property type="molecule type" value="Genomic_DNA"/>
</dbReference>